<sequence length="348" mass="38445">MAEGEVVKNKQVILKDYVTGLLQESDMCISNENTVKLKVPEGSNGILVKNLYLSCDPFMRHLMNNPQKSPGSFFQSFKPGSAITGYGVSKVVDSGHPNLKKGDLVWGITGWEEYSLLTWTENHFKIEHLDVPLSYYTGILGMPGLTAYVGVFEVCKPKGEKVFVSDACGAVGQLVGQFAKMMGCYVVGSAGSAEKVDLLKNKFGFEDAFNYKKEDDFAGALKRYFPEGIDIYFDNVGGKMLDAVLLNMRINGRIVVCGMISQYNRGKTDGFHNLMSIIYKRIHITGFMVDDYYHLYSKFLDAVLPLIREGKIVYVEDTAEGLASGPAALVGLFNGRNVGKQVVFVAHE</sequence>
<dbReference type="InterPro" id="IPR011032">
    <property type="entry name" value="GroES-like_sf"/>
</dbReference>
<feature type="domain" description="Enoyl reductase (ER)" evidence="2">
    <location>
        <begin position="20"/>
        <end position="343"/>
    </location>
</feature>
<protein>
    <submittedName>
        <fullName evidence="3">Reductase</fullName>
    </submittedName>
</protein>
<proteinExistence type="predicted"/>
<keyword evidence="1" id="KW-0560">Oxidoreductase</keyword>
<keyword evidence="4" id="KW-1185">Reference proteome</keyword>
<organism evidence="3 4">
    <name type="scientific">Lithospermum erythrorhizon</name>
    <name type="common">Purple gromwell</name>
    <name type="synonym">Lithospermum officinale var. erythrorhizon</name>
    <dbReference type="NCBI Taxonomy" id="34254"/>
    <lineage>
        <taxon>Eukaryota</taxon>
        <taxon>Viridiplantae</taxon>
        <taxon>Streptophyta</taxon>
        <taxon>Embryophyta</taxon>
        <taxon>Tracheophyta</taxon>
        <taxon>Spermatophyta</taxon>
        <taxon>Magnoliopsida</taxon>
        <taxon>eudicotyledons</taxon>
        <taxon>Gunneridae</taxon>
        <taxon>Pentapetalae</taxon>
        <taxon>asterids</taxon>
        <taxon>lamiids</taxon>
        <taxon>Boraginales</taxon>
        <taxon>Boraginaceae</taxon>
        <taxon>Boraginoideae</taxon>
        <taxon>Lithospermeae</taxon>
        <taxon>Lithospermum</taxon>
    </lineage>
</organism>
<dbReference type="SUPFAM" id="SSF50129">
    <property type="entry name" value="GroES-like"/>
    <property type="match status" value="1"/>
</dbReference>
<evidence type="ECO:0000259" key="2">
    <source>
        <dbReference type="SMART" id="SM00829"/>
    </source>
</evidence>
<evidence type="ECO:0000313" key="3">
    <source>
        <dbReference type="EMBL" id="GAA0156463.1"/>
    </source>
</evidence>
<comment type="caution">
    <text evidence="3">The sequence shown here is derived from an EMBL/GenBank/DDBJ whole genome shotgun (WGS) entry which is preliminary data.</text>
</comment>
<name>A0AAV3PZJ5_LITER</name>
<dbReference type="InterPro" id="IPR045010">
    <property type="entry name" value="MDR_fam"/>
</dbReference>
<dbReference type="Pfam" id="PF16884">
    <property type="entry name" value="ADH_N_2"/>
    <property type="match status" value="1"/>
</dbReference>
<evidence type="ECO:0000256" key="1">
    <source>
        <dbReference type="ARBA" id="ARBA00023002"/>
    </source>
</evidence>
<evidence type="ECO:0000313" key="4">
    <source>
        <dbReference type="Proteomes" id="UP001454036"/>
    </source>
</evidence>
<dbReference type="PANTHER" id="PTHR43205">
    <property type="entry name" value="PROSTAGLANDIN REDUCTASE"/>
    <property type="match status" value="1"/>
</dbReference>
<dbReference type="AlphaFoldDB" id="A0AAV3PZJ5"/>
<dbReference type="EMBL" id="BAABME010002869">
    <property type="protein sequence ID" value="GAA0156463.1"/>
    <property type="molecule type" value="Genomic_DNA"/>
</dbReference>
<dbReference type="InterPro" id="IPR020843">
    <property type="entry name" value="ER"/>
</dbReference>
<dbReference type="PANTHER" id="PTHR43205:SF79">
    <property type="entry name" value="ENOYL REDUCTASE (ER) DOMAIN-CONTAINING PROTEIN"/>
    <property type="match status" value="1"/>
</dbReference>
<dbReference type="FunFam" id="3.40.50.720:FF:000121">
    <property type="entry name" value="Prostaglandin reductase 2"/>
    <property type="match status" value="1"/>
</dbReference>
<dbReference type="Pfam" id="PF00107">
    <property type="entry name" value="ADH_zinc_N"/>
    <property type="match status" value="1"/>
</dbReference>
<dbReference type="InterPro" id="IPR036291">
    <property type="entry name" value="NAD(P)-bd_dom_sf"/>
</dbReference>
<dbReference type="InterPro" id="IPR013149">
    <property type="entry name" value="ADH-like_C"/>
</dbReference>
<dbReference type="SMART" id="SM00829">
    <property type="entry name" value="PKS_ER"/>
    <property type="match status" value="1"/>
</dbReference>
<dbReference type="SUPFAM" id="SSF51735">
    <property type="entry name" value="NAD(P)-binding Rossmann-fold domains"/>
    <property type="match status" value="1"/>
</dbReference>
<accession>A0AAV3PZJ5</accession>
<dbReference type="Gene3D" id="3.90.180.10">
    <property type="entry name" value="Medium-chain alcohol dehydrogenases, catalytic domain"/>
    <property type="match status" value="1"/>
</dbReference>
<gene>
    <name evidence="3" type="ORF">LIER_13961</name>
</gene>
<dbReference type="InterPro" id="IPR041694">
    <property type="entry name" value="ADH_N_2"/>
</dbReference>
<dbReference type="Gene3D" id="3.40.50.720">
    <property type="entry name" value="NAD(P)-binding Rossmann-like Domain"/>
    <property type="match status" value="1"/>
</dbReference>
<reference evidence="3 4" key="1">
    <citation type="submission" date="2024-01" db="EMBL/GenBank/DDBJ databases">
        <title>The complete chloroplast genome sequence of Lithospermum erythrorhizon: insights into the phylogenetic relationship among Boraginaceae species and the maternal lineages of purple gromwells.</title>
        <authorList>
            <person name="Okada T."/>
            <person name="Watanabe K."/>
        </authorList>
    </citation>
    <scope>NUCLEOTIDE SEQUENCE [LARGE SCALE GENOMIC DNA]</scope>
</reference>
<dbReference type="Proteomes" id="UP001454036">
    <property type="component" value="Unassembled WGS sequence"/>
</dbReference>
<dbReference type="CDD" id="cd08295">
    <property type="entry name" value="double_bond_reductase_like"/>
    <property type="match status" value="1"/>
</dbReference>
<dbReference type="GO" id="GO:0032440">
    <property type="term" value="F:2-alkenal reductase [NAD(P)H] activity"/>
    <property type="evidence" value="ECO:0007669"/>
    <property type="project" value="TreeGrafter"/>
</dbReference>